<dbReference type="PANTHER" id="PTHR11102">
    <property type="entry name" value="SEL-1-LIKE PROTEIN"/>
    <property type="match status" value="1"/>
</dbReference>
<dbReference type="Gene3D" id="1.25.40.10">
    <property type="entry name" value="Tetratricopeptide repeat domain"/>
    <property type="match status" value="3"/>
</dbReference>
<dbReference type="InterPro" id="IPR050767">
    <property type="entry name" value="Sel1_AlgK"/>
</dbReference>
<dbReference type="EMBL" id="QYUL01000006">
    <property type="protein sequence ID" value="RJF76770.1"/>
    <property type="molecule type" value="Genomic_DNA"/>
</dbReference>
<proteinExistence type="predicted"/>
<dbReference type="AlphaFoldDB" id="A0A418VKV3"/>
<evidence type="ECO:0008006" key="4">
    <source>
        <dbReference type="Google" id="ProtNLM"/>
    </source>
</evidence>
<protein>
    <recommendedName>
        <fullName evidence="4">Sel1 repeat family protein</fullName>
    </recommendedName>
</protein>
<name>A0A418VKV3_9PROT</name>
<evidence type="ECO:0000256" key="1">
    <source>
        <dbReference type="SAM" id="MobiDB-lite"/>
    </source>
</evidence>
<comment type="caution">
    <text evidence="2">The sequence shown here is derived from an EMBL/GenBank/DDBJ whole genome shotgun (WGS) entry which is preliminary data.</text>
</comment>
<dbReference type="InterPro" id="IPR006597">
    <property type="entry name" value="Sel1-like"/>
</dbReference>
<evidence type="ECO:0000313" key="2">
    <source>
        <dbReference type="EMBL" id="RJF76770.1"/>
    </source>
</evidence>
<keyword evidence="3" id="KW-1185">Reference proteome</keyword>
<dbReference type="SUPFAM" id="SSF81901">
    <property type="entry name" value="HCP-like"/>
    <property type="match status" value="3"/>
</dbReference>
<feature type="compositionally biased region" description="Basic and acidic residues" evidence="1">
    <location>
        <begin position="434"/>
        <end position="446"/>
    </location>
</feature>
<dbReference type="InterPro" id="IPR011990">
    <property type="entry name" value="TPR-like_helical_dom_sf"/>
</dbReference>
<gene>
    <name evidence="2" type="ORF">D3877_28175</name>
</gene>
<dbReference type="SMART" id="SM00671">
    <property type="entry name" value="SEL1"/>
    <property type="match status" value="9"/>
</dbReference>
<reference evidence="2 3" key="1">
    <citation type="submission" date="2018-09" db="EMBL/GenBank/DDBJ databases">
        <authorList>
            <person name="Zhu H."/>
        </authorList>
    </citation>
    <scope>NUCLEOTIDE SEQUENCE [LARGE SCALE GENOMIC DNA]</scope>
    <source>
        <strain evidence="2 3">K2W22B-5</strain>
    </source>
</reference>
<dbReference type="Pfam" id="PF08238">
    <property type="entry name" value="Sel1"/>
    <property type="match status" value="10"/>
</dbReference>
<evidence type="ECO:0000313" key="3">
    <source>
        <dbReference type="Proteomes" id="UP000283458"/>
    </source>
</evidence>
<dbReference type="Proteomes" id="UP000283458">
    <property type="component" value="Unassembled WGS sequence"/>
</dbReference>
<organism evidence="2 3">
    <name type="scientific">Azospirillum cavernae</name>
    <dbReference type="NCBI Taxonomy" id="2320860"/>
    <lineage>
        <taxon>Bacteria</taxon>
        <taxon>Pseudomonadati</taxon>
        <taxon>Pseudomonadota</taxon>
        <taxon>Alphaproteobacteria</taxon>
        <taxon>Rhodospirillales</taxon>
        <taxon>Azospirillaceae</taxon>
        <taxon>Azospirillum</taxon>
    </lineage>
</organism>
<sequence>MSQTINKPQGTLLRGQRKALQSWPKGKRIPFPGLFQKLRGTDKLLSDADAAFEEGRLTEGARLLKILAGRRHTDALFRLGQCYAQGRGVVRNMPEAVSWIRRAAELGHTDAQHFLGQIYSQGMGKVRDYSDPMRLYAATDEADPHSNRSLLFPAGVNIERNEAEGFLWLERAAKAGHAFAQLDLAQRFLYGWSGGEPDIPHALELLKASAVQNCSKAHVVLSRMFLEGKLVERDPKAGVEHLRTAAELGNPDAAGELGVLLASGTDVPADPVEAIQWFEKAVARNHAPSVLNLANMRLRGQGVPQDPAKAASLYRTAIKLARYPQAQWRLGSLYETGQGVEQDGFEASEWYRQAAEQGYVPAQFSLALLYSRGGGVVRNDQKAADWFEKAANAGHVQSCLNLSLMALRGRLGAPDRDRARQWLERARAHAGPGDQEHIRHVESQVG</sequence>
<accession>A0A418VKV3</accession>
<feature type="region of interest" description="Disordered" evidence="1">
    <location>
        <begin position="427"/>
        <end position="446"/>
    </location>
</feature>
<dbReference type="PANTHER" id="PTHR11102:SF160">
    <property type="entry name" value="ERAD-ASSOCIATED E3 UBIQUITIN-PROTEIN LIGASE COMPONENT HRD3"/>
    <property type="match status" value="1"/>
</dbReference>